<keyword evidence="13" id="KW-0460">Magnesium</keyword>
<evidence type="ECO:0000256" key="3">
    <source>
        <dbReference type="ARBA" id="ARBA00003921"/>
    </source>
</evidence>
<dbReference type="GO" id="GO:0005524">
    <property type="term" value="F:ATP binding"/>
    <property type="evidence" value="ECO:0007669"/>
    <property type="project" value="UniProtKB-UniRule"/>
</dbReference>
<dbReference type="EC" id="6.3.2.4" evidence="7 23"/>
<evidence type="ECO:0000256" key="23">
    <source>
        <dbReference type="HAMAP-Rule" id="MF_00047"/>
    </source>
</evidence>
<keyword evidence="26" id="KW-0614">Plasmid</keyword>
<organism evidence="26">
    <name type="scientific">Macrococcus psychrotolerans</name>
    <dbReference type="NCBI Taxonomy" id="3039389"/>
    <lineage>
        <taxon>Bacteria</taxon>
        <taxon>Bacillati</taxon>
        <taxon>Bacillota</taxon>
        <taxon>Bacilli</taxon>
        <taxon>Bacillales</taxon>
        <taxon>Staphylococcaceae</taxon>
        <taxon>Macrococcus</taxon>
    </lineage>
</organism>
<dbReference type="HAMAP" id="MF_00047">
    <property type="entry name" value="Dala_Dala_lig"/>
    <property type="match status" value="1"/>
</dbReference>
<dbReference type="NCBIfam" id="NF002528">
    <property type="entry name" value="PRK01966.1-4"/>
    <property type="match status" value="1"/>
</dbReference>
<geneLocation type="plasmid" evidence="26">
    <name>p19Msa1047_11</name>
</geneLocation>
<keyword evidence="14 23" id="KW-0133">Cell shape</keyword>
<protein>
    <recommendedName>
        <fullName evidence="20 23">D-alanine--D-alanine ligase</fullName>
        <ecNumber evidence="7 23">6.3.2.4</ecNumber>
    </recommendedName>
    <alternativeName>
        <fullName evidence="22 23">D-Ala-D-Ala ligase</fullName>
    </alternativeName>
    <alternativeName>
        <fullName evidence="21 23">D-alanylalanine synthetase</fullName>
    </alternativeName>
</protein>
<dbReference type="PROSITE" id="PS00844">
    <property type="entry name" value="DALA_DALA_LIGASE_2"/>
    <property type="match status" value="1"/>
</dbReference>
<dbReference type="PROSITE" id="PS50975">
    <property type="entry name" value="ATP_GRASP"/>
    <property type="match status" value="1"/>
</dbReference>
<comment type="pathway">
    <text evidence="5 23">Cell wall biogenesis; peptidoglycan biosynthesis.</text>
</comment>
<dbReference type="NCBIfam" id="NF002378">
    <property type="entry name" value="PRK01372.1"/>
    <property type="match status" value="1"/>
</dbReference>
<gene>
    <name evidence="23" type="primary">ddl</name>
    <name evidence="26" type="ORF">KYI10_11995</name>
</gene>
<keyword evidence="16" id="KW-0464">Manganese</keyword>
<dbReference type="InterPro" id="IPR011127">
    <property type="entry name" value="Dala_Dala_lig_N"/>
</dbReference>
<dbReference type="PROSITE" id="PS00843">
    <property type="entry name" value="DALA_DALA_LIGASE_1"/>
    <property type="match status" value="1"/>
</dbReference>
<name>A0AAT9P7I8_9STAP</name>
<evidence type="ECO:0000256" key="16">
    <source>
        <dbReference type="ARBA" id="ARBA00023211"/>
    </source>
</evidence>
<keyword evidence="9 23" id="KW-0436">Ligase</keyword>
<evidence type="ECO:0000256" key="19">
    <source>
        <dbReference type="ARBA" id="ARBA00060592"/>
    </source>
</evidence>
<evidence type="ECO:0000256" key="1">
    <source>
        <dbReference type="ARBA" id="ARBA00001936"/>
    </source>
</evidence>
<evidence type="ECO:0000256" key="17">
    <source>
        <dbReference type="ARBA" id="ARBA00023316"/>
    </source>
</evidence>
<comment type="catalytic activity">
    <reaction evidence="18 23">
        <text>2 D-alanine + ATP = D-alanyl-D-alanine + ADP + phosphate + H(+)</text>
        <dbReference type="Rhea" id="RHEA:11224"/>
        <dbReference type="ChEBI" id="CHEBI:15378"/>
        <dbReference type="ChEBI" id="CHEBI:30616"/>
        <dbReference type="ChEBI" id="CHEBI:43474"/>
        <dbReference type="ChEBI" id="CHEBI:57416"/>
        <dbReference type="ChEBI" id="CHEBI:57822"/>
        <dbReference type="ChEBI" id="CHEBI:456216"/>
        <dbReference type="EC" id="6.3.2.4"/>
    </reaction>
</comment>
<evidence type="ECO:0000256" key="7">
    <source>
        <dbReference type="ARBA" id="ARBA00012216"/>
    </source>
</evidence>
<dbReference type="PANTHER" id="PTHR23132:SF25">
    <property type="entry name" value="D-ALANINE--D-ALANINE LIGASE A"/>
    <property type="match status" value="1"/>
</dbReference>
<dbReference type="GO" id="GO:0046872">
    <property type="term" value="F:metal ion binding"/>
    <property type="evidence" value="ECO:0007669"/>
    <property type="project" value="UniProtKB-KW"/>
</dbReference>
<dbReference type="GO" id="GO:0005829">
    <property type="term" value="C:cytosol"/>
    <property type="evidence" value="ECO:0007669"/>
    <property type="project" value="TreeGrafter"/>
</dbReference>
<comment type="pathway">
    <text evidence="19">Glycan biosynthesis.</text>
</comment>
<dbReference type="InterPro" id="IPR000291">
    <property type="entry name" value="D-Ala_lig_Van_CS"/>
</dbReference>
<evidence type="ECO:0000256" key="9">
    <source>
        <dbReference type="ARBA" id="ARBA00022598"/>
    </source>
</evidence>
<evidence type="ECO:0000256" key="10">
    <source>
        <dbReference type="ARBA" id="ARBA00022723"/>
    </source>
</evidence>
<feature type="domain" description="ATP-grasp" evidence="25">
    <location>
        <begin position="131"/>
        <end position="333"/>
    </location>
</feature>
<dbReference type="GO" id="GO:0008360">
    <property type="term" value="P:regulation of cell shape"/>
    <property type="evidence" value="ECO:0007669"/>
    <property type="project" value="UniProtKB-KW"/>
</dbReference>
<dbReference type="Pfam" id="PF07478">
    <property type="entry name" value="Dala_Dala_lig_C"/>
    <property type="match status" value="1"/>
</dbReference>
<evidence type="ECO:0000256" key="8">
    <source>
        <dbReference type="ARBA" id="ARBA00022490"/>
    </source>
</evidence>
<dbReference type="FunFam" id="3.30.470.20:FF:000008">
    <property type="entry name" value="D-alanine--D-alanine ligase"/>
    <property type="match status" value="1"/>
</dbReference>
<evidence type="ECO:0000256" key="13">
    <source>
        <dbReference type="ARBA" id="ARBA00022842"/>
    </source>
</evidence>
<sequence length="342" mass="38265">MKKKVIVLCGGNSSEHEVSLKSAKNISDSLNQDKYNLSIMYISKSEEVIPITYDELKLLVEGKKLDLSISKKENLYLIGENNEEECVVFPIIHGAFGEDGKLQSILETLNIPYVGSSSSTSAICIDKEFTKIIVQSLGIKVAKSLTIKKHESYVSYEEIVDKLGVPFFVKPSRQGSSVGISQVTNESEYTNGLEEAFKYDNKVIVEEKISGYELECGVLGNDNPIVSEIGKIETKDQDFYSYENKYIDENGAVLEIPAKIDPLIKSTIANYSLSIYKKLDCKGLSRVDFFVDKEKIVFNEINTIPGFTNISMYPKLFNAVGISYDDLVDRLISLAIEEFKNK</sequence>
<dbReference type="Pfam" id="PF01820">
    <property type="entry name" value="Dala_Dala_lig_N"/>
    <property type="match status" value="1"/>
</dbReference>
<evidence type="ECO:0000256" key="5">
    <source>
        <dbReference type="ARBA" id="ARBA00004752"/>
    </source>
</evidence>
<evidence type="ECO:0000256" key="22">
    <source>
        <dbReference type="ARBA" id="ARBA00077154"/>
    </source>
</evidence>
<reference evidence="26" key="1">
    <citation type="submission" date="2024-06" db="EMBL/GenBank/DDBJ databases">
        <title>Prevalence and characterization of methicillin-resistant Macrococcus spp. in food producing animals and meat in Switzerland in 2019.</title>
        <authorList>
            <person name="Keller J.E."/>
            <person name="Schwendener S."/>
            <person name="Neuenschwander J."/>
            <person name="Overesch G."/>
            <person name="Perreten V."/>
        </authorList>
    </citation>
    <scope>NUCLEOTIDE SEQUENCE</scope>
    <source>
        <strain evidence="26">19Msa1099</strain>
        <plasmid evidence="26">p19Msa1047_11</plasmid>
    </source>
</reference>
<keyword evidence="15 23" id="KW-0573">Peptidoglycan synthesis</keyword>
<comment type="similarity">
    <text evidence="6 23">Belongs to the D-alanine--D-alanine ligase family.</text>
</comment>
<evidence type="ECO:0000256" key="24">
    <source>
        <dbReference type="PROSITE-ProRule" id="PRU00409"/>
    </source>
</evidence>
<dbReference type="GO" id="GO:0071555">
    <property type="term" value="P:cell wall organization"/>
    <property type="evidence" value="ECO:0007669"/>
    <property type="project" value="UniProtKB-KW"/>
</dbReference>
<evidence type="ECO:0000256" key="6">
    <source>
        <dbReference type="ARBA" id="ARBA00010871"/>
    </source>
</evidence>
<keyword evidence="11 24" id="KW-0547">Nucleotide-binding</keyword>
<comment type="subcellular location">
    <subcellularLocation>
        <location evidence="4 23">Cytoplasm</location>
    </subcellularLocation>
</comment>
<evidence type="ECO:0000256" key="11">
    <source>
        <dbReference type="ARBA" id="ARBA00022741"/>
    </source>
</evidence>
<comment type="function">
    <text evidence="3 23">Cell wall formation.</text>
</comment>
<keyword evidence="8 23" id="KW-0963">Cytoplasm</keyword>
<dbReference type="GO" id="GO:0008716">
    <property type="term" value="F:D-alanine-D-alanine ligase activity"/>
    <property type="evidence" value="ECO:0007669"/>
    <property type="project" value="UniProtKB-UniRule"/>
</dbReference>
<proteinExistence type="inferred from homology"/>
<evidence type="ECO:0000256" key="21">
    <source>
        <dbReference type="ARBA" id="ARBA00076288"/>
    </source>
</evidence>
<dbReference type="PANTHER" id="PTHR23132">
    <property type="entry name" value="D-ALANINE--D-ALANINE LIGASE"/>
    <property type="match status" value="1"/>
</dbReference>
<comment type="cofactor">
    <cofactor evidence="2">
        <name>Mg(2+)</name>
        <dbReference type="ChEBI" id="CHEBI:18420"/>
    </cofactor>
</comment>
<evidence type="ECO:0000259" key="25">
    <source>
        <dbReference type="PROSITE" id="PS50975"/>
    </source>
</evidence>
<evidence type="ECO:0000256" key="2">
    <source>
        <dbReference type="ARBA" id="ARBA00001946"/>
    </source>
</evidence>
<dbReference type="NCBIfam" id="TIGR01205">
    <property type="entry name" value="D_ala_D_alaTIGR"/>
    <property type="match status" value="1"/>
</dbReference>
<evidence type="ECO:0000256" key="15">
    <source>
        <dbReference type="ARBA" id="ARBA00022984"/>
    </source>
</evidence>
<keyword evidence="10" id="KW-0479">Metal-binding</keyword>
<evidence type="ECO:0000256" key="14">
    <source>
        <dbReference type="ARBA" id="ARBA00022960"/>
    </source>
</evidence>
<evidence type="ECO:0000313" key="26">
    <source>
        <dbReference type="EMBL" id="QYA34111.1"/>
    </source>
</evidence>
<evidence type="ECO:0000256" key="20">
    <source>
        <dbReference type="ARBA" id="ARBA00068427"/>
    </source>
</evidence>
<dbReference type="InterPro" id="IPR005905">
    <property type="entry name" value="D_ala_D_ala"/>
</dbReference>
<comment type="cofactor">
    <cofactor evidence="1">
        <name>Mn(2+)</name>
        <dbReference type="ChEBI" id="CHEBI:29035"/>
    </cofactor>
</comment>
<evidence type="ECO:0000256" key="4">
    <source>
        <dbReference type="ARBA" id="ARBA00004496"/>
    </source>
</evidence>
<dbReference type="GO" id="GO:0009252">
    <property type="term" value="P:peptidoglycan biosynthetic process"/>
    <property type="evidence" value="ECO:0007669"/>
    <property type="project" value="UniProtKB-UniRule"/>
</dbReference>
<evidence type="ECO:0000256" key="18">
    <source>
        <dbReference type="ARBA" id="ARBA00047614"/>
    </source>
</evidence>
<dbReference type="InterPro" id="IPR011095">
    <property type="entry name" value="Dala_Dala_lig_C"/>
</dbReference>
<keyword evidence="17 23" id="KW-0961">Cell wall biogenesis/degradation</keyword>
<evidence type="ECO:0000256" key="12">
    <source>
        <dbReference type="ARBA" id="ARBA00022840"/>
    </source>
</evidence>
<keyword evidence="12 24" id="KW-0067">ATP-binding</keyword>
<dbReference type="InterPro" id="IPR011761">
    <property type="entry name" value="ATP-grasp"/>
</dbReference>
<dbReference type="AlphaFoldDB" id="A0AAT9P7I8"/>
<dbReference type="PIRSF" id="PIRSF039102">
    <property type="entry name" value="Ddl/VanB"/>
    <property type="match status" value="1"/>
</dbReference>
<accession>A0AAT9P7I8</accession>
<dbReference type="FunFam" id="3.30.1490.20:FF:000007">
    <property type="entry name" value="D-alanine--D-alanine ligase"/>
    <property type="match status" value="1"/>
</dbReference>
<dbReference type="EMBL" id="CP079956">
    <property type="protein sequence ID" value="QYA34111.1"/>
    <property type="molecule type" value="Genomic_DNA"/>
</dbReference>